<accession>A0A2H0V806</accession>
<organism evidence="2 3">
    <name type="scientific">Candidatus Falkowbacteria bacterium CG10_big_fil_rev_8_21_14_0_10_37_18</name>
    <dbReference type="NCBI Taxonomy" id="1974562"/>
    <lineage>
        <taxon>Bacteria</taxon>
        <taxon>Candidatus Falkowiibacteriota</taxon>
    </lineage>
</organism>
<feature type="domain" description="Extradiol ring-cleavage dioxygenase class III enzyme subunit B" evidence="1">
    <location>
        <begin position="6"/>
        <end position="258"/>
    </location>
</feature>
<proteinExistence type="predicted"/>
<dbReference type="SUPFAM" id="SSF53213">
    <property type="entry name" value="LigB-like"/>
    <property type="match status" value="1"/>
</dbReference>
<evidence type="ECO:0000313" key="2">
    <source>
        <dbReference type="EMBL" id="PIR95202.1"/>
    </source>
</evidence>
<dbReference type="Pfam" id="PF02900">
    <property type="entry name" value="LigB"/>
    <property type="match status" value="1"/>
</dbReference>
<sequence>MALALAALLPHSPLLIPEIGRTNYDFLQKTIEAYEQIGQALQTEEIETIIIISPHATAAKDYFAINIAPEMSIDFKDFGFIPPRTVLNGDTVLADKIQTTLRPNFSLQLTSESLLDSGSAIPLYLLHAYLPDAKIIVISPAAELTLDDQLNFGVQLREVIKASPKKIALIASGDLSHRLQKKSPDGYSPKGAKFDNRLIEYLTAPKATTTNILKLDPKFISAAGECGLKPLVILLGALTEFSWQAEVLAYQTDFGVGYLSVNFQLHEE</sequence>
<gene>
    <name evidence="2" type="ORF">COT93_03620</name>
</gene>
<dbReference type="GO" id="GO:0016702">
    <property type="term" value="F:oxidoreductase activity, acting on single donors with incorporation of molecular oxygen, incorporation of two atoms of oxygen"/>
    <property type="evidence" value="ECO:0007669"/>
    <property type="project" value="UniProtKB-ARBA"/>
</dbReference>
<dbReference type="GO" id="GO:0008198">
    <property type="term" value="F:ferrous iron binding"/>
    <property type="evidence" value="ECO:0007669"/>
    <property type="project" value="InterPro"/>
</dbReference>
<dbReference type="InterPro" id="IPR004183">
    <property type="entry name" value="Xdiol_dOase_suB"/>
</dbReference>
<evidence type="ECO:0000313" key="3">
    <source>
        <dbReference type="Proteomes" id="UP000229972"/>
    </source>
</evidence>
<reference evidence="3" key="1">
    <citation type="submission" date="2017-09" db="EMBL/GenBank/DDBJ databases">
        <title>Depth-based differentiation of microbial function through sediment-hosted aquifers and enrichment of novel symbionts in the deep terrestrial subsurface.</title>
        <authorList>
            <person name="Probst A.J."/>
            <person name="Ladd B."/>
            <person name="Jarett J.K."/>
            <person name="Geller-Mcgrath D.E."/>
            <person name="Sieber C.M.K."/>
            <person name="Emerson J.B."/>
            <person name="Anantharaman K."/>
            <person name="Thomas B.C."/>
            <person name="Malmstrom R."/>
            <person name="Stieglmeier M."/>
            <person name="Klingl A."/>
            <person name="Woyke T."/>
            <person name="Ryan C.M."/>
            <person name="Banfield J.F."/>
        </authorList>
    </citation>
    <scope>NUCLEOTIDE SEQUENCE [LARGE SCALE GENOMIC DNA]</scope>
</reference>
<evidence type="ECO:0000259" key="1">
    <source>
        <dbReference type="Pfam" id="PF02900"/>
    </source>
</evidence>
<dbReference type="Proteomes" id="UP000229972">
    <property type="component" value="Unassembled WGS sequence"/>
</dbReference>
<name>A0A2H0V806_9BACT</name>
<dbReference type="CDD" id="cd07951">
    <property type="entry name" value="ED_3B_N_AMMECR1"/>
    <property type="match status" value="1"/>
</dbReference>
<dbReference type="Gene3D" id="3.40.830.10">
    <property type="entry name" value="LigB-like"/>
    <property type="match status" value="1"/>
</dbReference>
<protein>
    <recommendedName>
        <fullName evidence="1">Extradiol ring-cleavage dioxygenase class III enzyme subunit B domain-containing protein</fullName>
    </recommendedName>
</protein>
<dbReference type="AlphaFoldDB" id="A0A2H0V806"/>
<dbReference type="EMBL" id="PFAL01000033">
    <property type="protein sequence ID" value="PIR95202.1"/>
    <property type="molecule type" value="Genomic_DNA"/>
</dbReference>
<comment type="caution">
    <text evidence="2">The sequence shown here is derived from an EMBL/GenBank/DDBJ whole genome shotgun (WGS) entry which is preliminary data.</text>
</comment>